<keyword evidence="3 7" id="KW-1133">Transmembrane helix</keyword>
<dbReference type="PANTHER" id="PTHR30518:SF2">
    <property type="entry name" value="ENDOLYTIC MUREIN TRANSGLYCOSYLASE"/>
    <property type="match status" value="1"/>
</dbReference>
<organism evidence="8 9">
    <name type="scientific">Candidatus Proximibacter danicus</name>
    <dbReference type="NCBI Taxonomy" id="2954365"/>
    <lineage>
        <taxon>Bacteria</taxon>
        <taxon>Pseudomonadati</taxon>
        <taxon>Pseudomonadota</taxon>
        <taxon>Betaproteobacteria</taxon>
        <taxon>Candidatus Proximibacter</taxon>
    </lineage>
</organism>
<dbReference type="InterPro" id="IPR003770">
    <property type="entry name" value="MLTG-like"/>
</dbReference>
<evidence type="ECO:0000256" key="3">
    <source>
        <dbReference type="ARBA" id="ARBA00022989"/>
    </source>
</evidence>
<dbReference type="PANTHER" id="PTHR30518">
    <property type="entry name" value="ENDOLYTIC MUREIN TRANSGLYCOSYLASE"/>
    <property type="match status" value="1"/>
</dbReference>
<comment type="function">
    <text evidence="7">Functions as a peptidoglycan terminase that cleaves nascent peptidoglycan strands endolytically to terminate their elongation.</text>
</comment>
<dbReference type="GO" id="GO:0009252">
    <property type="term" value="P:peptidoglycan biosynthetic process"/>
    <property type="evidence" value="ECO:0007669"/>
    <property type="project" value="UniProtKB-UniRule"/>
</dbReference>
<dbReference type="Gene3D" id="3.30.1490.480">
    <property type="entry name" value="Endolytic murein transglycosylase"/>
    <property type="match status" value="1"/>
</dbReference>
<evidence type="ECO:0000313" key="9">
    <source>
        <dbReference type="Proteomes" id="UP000886689"/>
    </source>
</evidence>
<evidence type="ECO:0000256" key="2">
    <source>
        <dbReference type="ARBA" id="ARBA00022692"/>
    </source>
</evidence>
<dbReference type="EC" id="4.2.2.29" evidence="7"/>
<feature type="site" description="Important for catalytic activity" evidence="7">
    <location>
        <position position="215"/>
    </location>
</feature>
<comment type="similarity">
    <text evidence="7">Belongs to the transglycosylase MltG family.</text>
</comment>
<evidence type="ECO:0000256" key="7">
    <source>
        <dbReference type="HAMAP-Rule" id="MF_02065"/>
    </source>
</evidence>
<dbReference type="EMBL" id="JADJUC010000001">
    <property type="protein sequence ID" value="MBK8522654.1"/>
    <property type="molecule type" value="Genomic_DNA"/>
</dbReference>
<dbReference type="HAMAP" id="MF_02065">
    <property type="entry name" value="MltG"/>
    <property type="match status" value="1"/>
</dbReference>
<proteinExistence type="inferred from homology"/>
<keyword evidence="4 7" id="KW-0472">Membrane</keyword>
<name>A0A9D7JZQ4_9PROT</name>
<keyword evidence="7" id="KW-0997">Cell inner membrane</keyword>
<dbReference type="GO" id="GO:0008932">
    <property type="term" value="F:lytic endotransglycosylase activity"/>
    <property type="evidence" value="ECO:0007669"/>
    <property type="project" value="UniProtKB-UniRule"/>
</dbReference>
<dbReference type="GO" id="GO:0005886">
    <property type="term" value="C:plasma membrane"/>
    <property type="evidence" value="ECO:0007669"/>
    <property type="project" value="UniProtKB-UniRule"/>
</dbReference>
<keyword evidence="1 7" id="KW-1003">Cell membrane</keyword>
<dbReference type="Pfam" id="PF02618">
    <property type="entry name" value="YceG"/>
    <property type="match status" value="1"/>
</dbReference>
<gene>
    <name evidence="7 8" type="primary">mltG</name>
    <name evidence="8" type="ORF">IPL58_00075</name>
</gene>
<dbReference type="GO" id="GO:0071555">
    <property type="term" value="P:cell wall organization"/>
    <property type="evidence" value="ECO:0007669"/>
    <property type="project" value="UniProtKB-KW"/>
</dbReference>
<dbReference type="CDD" id="cd08010">
    <property type="entry name" value="MltG_like"/>
    <property type="match status" value="1"/>
</dbReference>
<keyword evidence="6 7" id="KW-0961">Cell wall biogenesis/degradation</keyword>
<dbReference type="AlphaFoldDB" id="A0A9D7JZQ4"/>
<evidence type="ECO:0000256" key="1">
    <source>
        <dbReference type="ARBA" id="ARBA00022475"/>
    </source>
</evidence>
<dbReference type="Proteomes" id="UP000886689">
    <property type="component" value="Unassembled WGS sequence"/>
</dbReference>
<keyword evidence="2 7" id="KW-0812">Transmembrane</keyword>
<evidence type="ECO:0000313" key="8">
    <source>
        <dbReference type="EMBL" id="MBK8522654.1"/>
    </source>
</evidence>
<evidence type="ECO:0000256" key="6">
    <source>
        <dbReference type="ARBA" id="ARBA00023316"/>
    </source>
</evidence>
<evidence type="ECO:0000256" key="5">
    <source>
        <dbReference type="ARBA" id="ARBA00023239"/>
    </source>
</evidence>
<keyword evidence="5 7" id="KW-0456">Lyase</keyword>
<sequence>MLRFLRNLFLFVFVSAIALAGGAYWIATTPVALNASPLDFTVSPGSSLRSAAQQIHDAGVNLSPLVLVTLGRLNRVEAQIKAGSYEVSQGITPIELLRKLTRGDVSQAEIAFIEGWTFRQMRERLNAHPDIRHDSEALDDAEILRRIGASESLAEGLFFPDTYLFSKRSSDLEVLARAYRAMHRHLDREWGQKASGLPYRSPYQALIMASIVEKETGRDADREMVASVFVNRLRTGMLLQTDPTVIYGLGARFDGNLRKSDLLTDTPYNTYTRAGLPPGPIAMPGLASLRAALNPAKSDAVYFVARGDGSSQFSRTLEEHNQAVVRYQKGGKR</sequence>
<comment type="catalytic activity">
    <reaction evidence="7">
        <text>a peptidoglycan chain = a peptidoglycan chain with N-acetyl-1,6-anhydromuramyl-[peptide] at the reducing end + a peptidoglycan chain with N-acetylglucosamine at the non-reducing end.</text>
        <dbReference type="EC" id="4.2.2.29"/>
    </reaction>
</comment>
<dbReference type="NCBIfam" id="TIGR00247">
    <property type="entry name" value="endolytic transglycosylase MltG"/>
    <property type="match status" value="1"/>
</dbReference>
<accession>A0A9D7JZQ4</accession>
<comment type="caution">
    <text evidence="8">The sequence shown here is derived from an EMBL/GenBank/DDBJ whole genome shotgun (WGS) entry which is preliminary data.</text>
</comment>
<dbReference type="Gene3D" id="3.30.160.60">
    <property type="entry name" value="Classic Zinc Finger"/>
    <property type="match status" value="1"/>
</dbReference>
<protein>
    <recommendedName>
        <fullName evidence="7">Endolytic murein transglycosylase</fullName>
        <ecNumber evidence="7">4.2.2.29</ecNumber>
    </recommendedName>
    <alternativeName>
        <fullName evidence="7">Peptidoglycan lytic transglycosylase</fullName>
    </alternativeName>
    <alternativeName>
        <fullName evidence="7">Peptidoglycan polymerization terminase</fullName>
    </alternativeName>
</protein>
<evidence type="ECO:0000256" key="4">
    <source>
        <dbReference type="ARBA" id="ARBA00023136"/>
    </source>
</evidence>
<reference evidence="8" key="1">
    <citation type="submission" date="2020-10" db="EMBL/GenBank/DDBJ databases">
        <title>Connecting structure to function with the recovery of over 1000 high-quality activated sludge metagenome-assembled genomes encoding full-length rRNA genes using long-read sequencing.</title>
        <authorList>
            <person name="Singleton C.M."/>
            <person name="Petriglieri F."/>
            <person name="Kristensen J.M."/>
            <person name="Kirkegaard R.H."/>
            <person name="Michaelsen T.Y."/>
            <person name="Andersen M.H."/>
            <person name="Karst S.M."/>
            <person name="Dueholm M.S."/>
            <person name="Nielsen P.H."/>
            <person name="Albertsen M."/>
        </authorList>
    </citation>
    <scope>NUCLEOTIDE SEQUENCE</scope>
    <source>
        <strain evidence="8">Hirt_18-Q3-R61-65_BATAC.395</strain>
    </source>
</reference>